<dbReference type="EMBL" id="CP006764">
    <property type="protein sequence ID" value="AIT62215.1"/>
    <property type="molecule type" value="Genomic_DNA"/>
</dbReference>
<feature type="transmembrane region" description="Helical" evidence="2">
    <location>
        <begin position="37"/>
        <end position="58"/>
    </location>
</feature>
<dbReference type="Proteomes" id="UP000029914">
    <property type="component" value="Chromosome"/>
</dbReference>
<accession>A0A097IJB8</accession>
<feature type="compositionally biased region" description="Low complexity" evidence="1">
    <location>
        <begin position="198"/>
        <end position="215"/>
    </location>
</feature>
<reference evidence="3 4" key="1">
    <citation type="submission" date="2013-09" db="EMBL/GenBank/DDBJ databases">
        <title>Complete genome sequence of Corynebacterium doosanense CAU 212(T) (=DSM 45436(T)), isolated from activated sludge.</title>
        <authorList>
            <person name="Schaffert L."/>
            <person name="Albersmeier A."/>
            <person name="Kalinowski J."/>
            <person name="Ruckert C."/>
        </authorList>
    </citation>
    <scope>NUCLEOTIDE SEQUENCE [LARGE SCALE GENOMIC DNA]</scope>
    <source>
        <strain evidence="3 4">CAU 212</strain>
    </source>
</reference>
<gene>
    <name evidence="3" type="ORF">CDOO_02905</name>
</gene>
<feature type="transmembrane region" description="Helical" evidence="2">
    <location>
        <begin position="64"/>
        <end position="84"/>
    </location>
</feature>
<keyword evidence="2" id="KW-1133">Transmembrane helix</keyword>
<evidence type="ECO:0000313" key="3">
    <source>
        <dbReference type="EMBL" id="AIT62215.1"/>
    </source>
</evidence>
<dbReference type="STRING" id="558173.CDOO_02905"/>
<protein>
    <submittedName>
        <fullName evidence="3">Uncharacterized protein</fullName>
    </submittedName>
</protein>
<name>A0A097IJB8_9CORY</name>
<evidence type="ECO:0000256" key="1">
    <source>
        <dbReference type="SAM" id="MobiDB-lite"/>
    </source>
</evidence>
<evidence type="ECO:0000256" key="2">
    <source>
        <dbReference type="SAM" id="Phobius"/>
    </source>
</evidence>
<keyword evidence="2" id="KW-0812">Transmembrane</keyword>
<keyword evidence="2" id="KW-0472">Membrane</keyword>
<evidence type="ECO:0000313" key="4">
    <source>
        <dbReference type="Proteomes" id="UP000029914"/>
    </source>
</evidence>
<dbReference type="AlphaFoldDB" id="A0A097IJB8"/>
<sequence length="223" mass="24747">MVIYLTIFTTTLGVFYASGKRLAPDDGQPASNKKYRITFTVITLAGFALSFFDFAVLVNNVFPVLGWLGVLLILVLVATWLLRWRGRINEESRRRARVEELVSRKLDPEEEFSQDDYAELVQVARDASVPADDLRDDVTDYGIGELDVDDDIDREGVWADSRYRKLLPGEVRVVSSAAPVARAQEWTIDEFDDSWDVPAGAPEAGGESAEGSGPEADSEAIQK</sequence>
<feature type="region of interest" description="Disordered" evidence="1">
    <location>
        <begin position="189"/>
        <end position="223"/>
    </location>
</feature>
<proteinExistence type="predicted"/>
<dbReference type="KEGG" id="cdo:CDOO_02905"/>
<dbReference type="HOGENOM" id="CLU_1238507_0_0_11"/>
<organism evidence="3 4">
    <name type="scientific">Corynebacterium doosanense CAU 212 = DSM 45436</name>
    <dbReference type="NCBI Taxonomy" id="558173"/>
    <lineage>
        <taxon>Bacteria</taxon>
        <taxon>Bacillati</taxon>
        <taxon>Actinomycetota</taxon>
        <taxon>Actinomycetes</taxon>
        <taxon>Mycobacteriales</taxon>
        <taxon>Corynebacteriaceae</taxon>
        <taxon>Corynebacterium</taxon>
    </lineage>
</organism>
<dbReference type="RefSeq" id="WP_018021277.1">
    <property type="nucleotide sequence ID" value="NZ_AQUX01000002.1"/>
</dbReference>
<dbReference type="eggNOG" id="COG3949">
    <property type="taxonomic scope" value="Bacteria"/>
</dbReference>
<keyword evidence="4" id="KW-1185">Reference proteome</keyword>